<dbReference type="AlphaFoldDB" id="A0AAE0EMU6"/>
<name>A0AAE0EMU6_9ROSI</name>
<keyword evidence="1" id="KW-0472">Membrane</keyword>
<proteinExistence type="predicted"/>
<keyword evidence="1" id="KW-0812">Transmembrane</keyword>
<feature type="transmembrane region" description="Helical" evidence="1">
    <location>
        <begin position="16"/>
        <end position="33"/>
    </location>
</feature>
<reference evidence="2" key="1">
    <citation type="journal article" date="2023" name="Plant J.">
        <title>Genome sequences and population genomics provide insights into the demographic history, inbreeding, and mutation load of two 'living fossil' tree species of Dipteronia.</title>
        <authorList>
            <person name="Feng Y."/>
            <person name="Comes H.P."/>
            <person name="Chen J."/>
            <person name="Zhu S."/>
            <person name="Lu R."/>
            <person name="Zhang X."/>
            <person name="Li P."/>
            <person name="Qiu J."/>
            <person name="Olsen K.M."/>
            <person name="Qiu Y."/>
        </authorList>
    </citation>
    <scope>NUCLEOTIDE SEQUENCE</scope>
    <source>
        <strain evidence="2">NBL</strain>
    </source>
</reference>
<keyword evidence="1" id="KW-1133">Transmembrane helix</keyword>
<comment type="caution">
    <text evidence="2">The sequence shown here is derived from an EMBL/GenBank/DDBJ whole genome shotgun (WGS) entry which is preliminary data.</text>
</comment>
<protein>
    <submittedName>
        <fullName evidence="2">Uncharacterized protein</fullName>
    </submittedName>
</protein>
<gene>
    <name evidence="2" type="ORF">Dsin_004181</name>
</gene>
<keyword evidence="3" id="KW-1185">Reference proteome</keyword>
<evidence type="ECO:0000313" key="3">
    <source>
        <dbReference type="Proteomes" id="UP001281410"/>
    </source>
</evidence>
<dbReference type="Proteomes" id="UP001281410">
    <property type="component" value="Unassembled WGS sequence"/>
</dbReference>
<accession>A0AAE0EMU6</accession>
<organism evidence="2 3">
    <name type="scientific">Dipteronia sinensis</name>
    <dbReference type="NCBI Taxonomy" id="43782"/>
    <lineage>
        <taxon>Eukaryota</taxon>
        <taxon>Viridiplantae</taxon>
        <taxon>Streptophyta</taxon>
        <taxon>Embryophyta</taxon>
        <taxon>Tracheophyta</taxon>
        <taxon>Spermatophyta</taxon>
        <taxon>Magnoliopsida</taxon>
        <taxon>eudicotyledons</taxon>
        <taxon>Gunneridae</taxon>
        <taxon>Pentapetalae</taxon>
        <taxon>rosids</taxon>
        <taxon>malvids</taxon>
        <taxon>Sapindales</taxon>
        <taxon>Sapindaceae</taxon>
        <taxon>Hippocastanoideae</taxon>
        <taxon>Acereae</taxon>
        <taxon>Dipteronia</taxon>
    </lineage>
</organism>
<dbReference type="EMBL" id="JANJYJ010000001">
    <property type="protein sequence ID" value="KAK3232300.1"/>
    <property type="molecule type" value="Genomic_DNA"/>
</dbReference>
<evidence type="ECO:0000313" key="2">
    <source>
        <dbReference type="EMBL" id="KAK3232300.1"/>
    </source>
</evidence>
<sequence length="72" mass="8251">MTNACIWYSCAQQQSQLFFCGFLLLSPLFMTGLKPFARMSSNYSAGVPFKKRRYPIIRPPSPTAENELLAQW</sequence>
<evidence type="ECO:0000256" key="1">
    <source>
        <dbReference type="SAM" id="Phobius"/>
    </source>
</evidence>